<dbReference type="GO" id="GO:0051260">
    <property type="term" value="P:protein homooligomerization"/>
    <property type="evidence" value="ECO:0007669"/>
    <property type="project" value="InterPro"/>
</dbReference>
<evidence type="ECO:0000313" key="2">
    <source>
        <dbReference type="Ensembl" id="ENSCCRP00000154990.1"/>
    </source>
</evidence>
<proteinExistence type="predicted"/>
<name>A0A9J8BP44_CYPCA</name>
<dbReference type="GeneTree" id="ENSGT00390000016468"/>
<feature type="transmembrane region" description="Helical" evidence="1">
    <location>
        <begin position="41"/>
        <end position="58"/>
    </location>
</feature>
<feature type="transmembrane region" description="Helical" evidence="1">
    <location>
        <begin position="92"/>
        <end position="110"/>
    </location>
</feature>
<dbReference type="AlphaFoldDB" id="A0A9J8BP44"/>
<dbReference type="GO" id="GO:0016020">
    <property type="term" value="C:membrane"/>
    <property type="evidence" value="ECO:0007669"/>
    <property type="project" value="InterPro"/>
</dbReference>
<dbReference type="Gene3D" id="1.10.790.10">
    <property type="entry name" value="Prion/Doppel protein, beta-ribbon domain"/>
    <property type="match status" value="1"/>
</dbReference>
<reference evidence="2" key="2">
    <citation type="submission" date="2025-09" db="UniProtKB">
        <authorList>
            <consortium name="Ensembl"/>
        </authorList>
    </citation>
    <scope>IDENTIFICATION</scope>
</reference>
<dbReference type="InterPro" id="IPR036924">
    <property type="entry name" value="Prion/Doppel_b-ribbon_dom_sf"/>
</dbReference>
<dbReference type="OMA" id="ESPDMIG"/>
<keyword evidence="3" id="KW-1185">Reference proteome</keyword>
<keyword evidence="1" id="KW-1133">Transmembrane helix</keyword>
<keyword evidence="1" id="KW-0472">Membrane</keyword>
<reference evidence="2" key="1">
    <citation type="submission" date="2025-08" db="UniProtKB">
        <authorList>
            <consortium name="Ensembl"/>
        </authorList>
    </citation>
    <scope>IDENTIFICATION</scope>
</reference>
<protein>
    <submittedName>
        <fullName evidence="2">Uncharacterized protein</fullName>
    </submittedName>
</protein>
<dbReference type="Ensembl" id="ENSCCRT00000115875.1">
    <property type="protein sequence ID" value="ENSCCRP00000154990.1"/>
    <property type="gene ID" value="ENSCCRG00000055109.1"/>
</dbReference>
<accession>A0A9J8BP44</accession>
<sequence>MIMNIHILMAQQVGHCVSANADRSTIAFSKGPPVMMGNQKVLIIWVWMLLLASLYPWAHCKRGGGFGGRGKGVGLPARAPPSQSKGRQGLKLAGAAAAGALGGAAIGYGLGSLGRPRYGYGYDGSPEEDRRYYPDEPGHYNRSDWRYYRNTGSSEHVTSILIILGTVTHIFIWG</sequence>
<dbReference type="Proteomes" id="UP001108240">
    <property type="component" value="Unplaced"/>
</dbReference>
<evidence type="ECO:0000313" key="3">
    <source>
        <dbReference type="Proteomes" id="UP001108240"/>
    </source>
</evidence>
<keyword evidence="1" id="KW-0812">Transmembrane</keyword>
<feature type="transmembrane region" description="Helical" evidence="1">
    <location>
        <begin position="156"/>
        <end position="173"/>
    </location>
</feature>
<organism evidence="2 3">
    <name type="scientific">Cyprinus carpio carpio</name>
    <dbReference type="NCBI Taxonomy" id="630221"/>
    <lineage>
        <taxon>Eukaryota</taxon>
        <taxon>Metazoa</taxon>
        <taxon>Chordata</taxon>
        <taxon>Craniata</taxon>
        <taxon>Vertebrata</taxon>
        <taxon>Euteleostomi</taxon>
        <taxon>Actinopterygii</taxon>
        <taxon>Neopterygii</taxon>
        <taxon>Teleostei</taxon>
        <taxon>Ostariophysi</taxon>
        <taxon>Cypriniformes</taxon>
        <taxon>Cyprinidae</taxon>
        <taxon>Cyprininae</taxon>
        <taxon>Cyprinus</taxon>
    </lineage>
</organism>
<evidence type="ECO:0000256" key="1">
    <source>
        <dbReference type="SAM" id="Phobius"/>
    </source>
</evidence>